<evidence type="ECO:0000313" key="1">
    <source>
        <dbReference type="EMBL" id="GBN29721.1"/>
    </source>
</evidence>
<reference evidence="1 2" key="1">
    <citation type="journal article" date="2019" name="Sci. Rep.">
        <title>Orb-weaving spider Araneus ventricosus genome elucidates the spidroin gene catalogue.</title>
        <authorList>
            <person name="Kono N."/>
            <person name="Nakamura H."/>
            <person name="Ohtoshi R."/>
            <person name="Moran D.A.P."/>
            <person name="Shinohara A."/>
            <person name="Yoshida Y."/>
            <person name="Fujiwara M."/>
            <person name="Mori M."/>
            <person name="Tomita M."/>
            <person name="Arakawa K."/>
        </authorList>
    </citation>
    <scope>NUCLEOTIDE SEQUENCE [LARGE SCALE GENOMIC DNA]</scope>
</reference>
<organism evidence="1 2">
    <name type="scientific">Araneus ventricosus</name>
    <name type="common">Orbweaver spider</name>
    <name type="synonym">Epeira ventricosa</name>
    <dbReference type="NCBI Taxonomy" id="182803"/>
    <lineage>
        <taxon>Eukaryota</taxon>
        <taxon>Metazoa</taxon>
        <taxon>Ecdysozoa</taxon>
        <taxon>Arthropoda</taxon>
        <taxon>Chelicerata</taxon>
        <taxon>Arachnida</taxon>
        <taxon>Araneae</taxon>
        <taxon>Araneomorphae</taxon>
        <taxon>Entelegynae</taxon>
        <taxon>Araneoidea</taxon>
        <taxon>Araneidae</taxon>
        <taxon>Araneus</taxon>
    </lineage>
</organism>
<protein>
    <submittedName>
        <fullName evidence="1">Uncharacterized protein</fullName>
    </submittedName>
</protein>
<sequence>MMMLWPVRVSVVEMIGDFHETGLANPVSVLVHGNRGTKLDYSENTTSEPPKVVGPIGSCLFSNPALLVGPAPNAPHCAQGGVRNTPAYCTPPR</sequence>
<dbReference type="AlphaFoldDB" id="A0A4Y2MRE1"/>
<evidence type="ECO:0000313" key="2">
    <source>
        <dbReference type="Proteomes" id="UP000499080"/>
    </source>
</evidence>
<gene>
    <name evidence="1" type="ORF">AVEN_94109_1</name>
</gene>
<dbReference type="Proteomes" id="UP000499080">
    <property type="component" value="Unassembled WGS sequence"/>
</dbReference>
<keyword evidence="2" id="KW-1185">Reference proteome</keyword>
<name>A0A4Y2MRE1_ARAVE</name>
<accession>A0A4Y2MRE1</accession>
<dbReference type="EMBL" id="BGPR01007812">
    <property type="protein sequence ID" value="GBN29721.1"/>
    <property type="molecule type" value="Genomic_DNA"/>
</dbReference>
<proteinExistence type="predicted"/>
<comment type="caution">
    <text evidence="1">The sequence shown here is derived from an EMBL/GenBank/DDBJ whole genome shotgun (WGS) entry which is preliminary data.</text>
</comment>